<evidence type="ECO:0000313" key="11">
    <source>
        <dbReference type="EMBL" id="KRK97487.1"/>
    </source>
</evidence>
<keyword evidence="12" id="KW-1185">Reference proteome</keyword>
<gene>
    <name evidence="11" type="ORF">FD04_GL001515</name>
</gene>
<evidence type="ECO:0000256" key="9">
    <source>
        <dbReference type="PIRNR" id="PIRNR000723"/>
    </source>
</evidence>
<dbReference type="AlphaFoldDB" id="A0A0R1LNZ1"/>
<dbReference type="PANTHER" id="PTHR30409">
    <property type="entry name" value="CARBAMATE KINASE"/>
    <property type="match status" value="1"/>
</dbReference>
<dbReference type="InterPro" id="IPR003964">
    <property type="entry name" value="Carb_kinase"/>
</dbReference>
<dbReference type="PRINTS" id="PR01469">
    <property type="entry name" value="CARBMTKINASE"/>
</dbReference>
<dbReference type="GO" id="GO:0005829">
    <property type="term" value="C:cytosol"/>
    <property type="evidence" value="ECO:0007669"/>
    <property type="project" value="TreeGrafter"/>
</dbReference>
<evidence type="ECO:0000256" key="2">
    <source>
        <dbReference type="ARBA" id="ARBA00011066"/>
    </source>
</evidence>
<comment type="pathway">
    <text evidence="1">Metabolic intermediate metabolism; carbamoyl phosphate degradation; CO(2) and NH(3) from carbamoyl phosphate: step 1/1.</text>
</comment>
<dbReference type="CDD" id="cd04235">
    <property type="entry name" value="AAK_CK"/>
    <property type="match status" value="1"/>
</dbReference>
<dbReference type="NCBIfam" id="NF009007">
    <property type="entry name" value="PRK12352.1"/>
    <property type="match status" value="1"/>
</dbReference>
<dbReference type="InterPro" id="IPR036393">
    <property type="entry name" value="AceGlu_kinase-like_sf"/>
</dbReference>
<proteinExistence type="inferred from homology"/>
<evidence type="ECO:0000256" key="7">
    <source>
        <dbReference type="ARBA" id="ARBA00048467"/>
    </source>
</evidence>
<evidence type="ECO:0000256" key="4">
    <source>
        <dbReference type="ARBA" id="ARBA00022503"/>
    </source>
</evidence>
<feature type="domain" description="Aspartate/glutamate/uridylate kinase" evidence="10">
    <location>
        <begin position="3"/>
        <end position="286"/>
    </location>
</feature>
<dbReference type="Gene3D" id="3.40.1160.10">
    <property type="entry name" value="Acetylglutamate kinase-like"/>
    <property type="match status" value="1"/>
</dbReference>
<dbReference type="OrthoDB" id="9766717at2"/>
<dbReference type="FunFam" id="3.40.1160.10:FF:000007">
    <property type="entry name" value="Carbamate kinase"/>
    <property type="match status" value="1"/>
</dbReference>
<keyword evidence="5 9" id="KW-0808">Transferase</keyword>
<dbReference type="STRING" id="1423776.FD04_GL001515"/>
<evidence type="ECO:0000256" key="8">
    <source>
        <dbReference type="NCBIfam" id="TIGR00746"/>
    </source>
</evidence>
<dbReference type="GO" id="GO:0019546">
    <property type="term" value="P:L-arginine deiminase pathway"/>
    <property type="evidence" value="ECO:0007669"/>
    <property type="project" value="TreeGrafter"/>
</dbReference>
<dbReference type="Pfam" id="PF00696">
    <property type="entry name" value="AA_kinase"/>
    <property type="match status" value="1"/>
</dbReference>
<comment type="catalytic activity">
    <reaction evidence="7">
        <text>hydrogencarbonate + NH4(+) + ATP = carbamoyl phosphate + ADP + H2O + H(+)</text>
        <dbReference type="Rhea" id="RHEA:10152"/>
        <dbReference type="ChEBI" id="CHEBI:15377"/>
        <dbReference type="ChEBI" id="CHEBI:15378"/>
        <dbReference type="ChEBI" id="CHEBI:17544"/>
        <dbReference type="ChEBI" id="CHEBI:28938"/>
        <dbReference type="ChEBI" id="CHEBI:30616"/>
        <dbReference type="ChEBI" id="CHEBI:58228"/>
        <dbReference type="ChEBI" id="CHEBI:456216"/>
        <dbReference type="EC" id="2.7.2.2"/>
    </reaction>
</comment>
<dbReference type="PATRIC" id="fig|1423776.4.peg.1533"/>
<dbReference type="NCBIfam" id="TIGR00746">
    <property type="entry name" value="arcC"/>
    <property type="match status" value="1"/>
</dbReference>
<evidence type="ECO:0000256" key="3">
    <source>
        <dbReference type="ARBA" id="ARBA00013070"/>
    </source>
</evidence>
<dbReference type="RefSeq" id="WP_054700222.1">
    <property type="nucleotide sequence ID" value="NZ_AZEE01000029.1"/>
</dbReference>
<dbReference type="Proteomes" id="UP000051160">
    <property type="component" value="Unassembled WGS sequence"/>
</dbReference>
<comment type="caution">
    <text evidence="11">The sequence shown here is derived from an EMBL/GenBank/DDBJ whole genome shotgun (WGS) entry which is preliminary data.</text>
</comment>
<accession>A0A0R1LNZ1</accession>
<dbReference type="PIRSF" id="PIRSF000723">
    <property type="entry name" value="Carbamate_kin"/>
    <property type="match status" value="1"/>
</dbReference>
<dbReference type="UniPathway" id="UPA00996">
    <property type="reaction ID" value="UER00366"/>
</dbReference>
<keyword evidence="6 9" id="KW-0418">Kinase</keyword>
<dbReference type="EMBL" id="AZEE01000029">
    <property type="protein sequence ID" value="KRK97487.1"/>
    <property type="molecule type" value="Genomic_DNA"/>
</dbReference>
<evidence type="ECO:0000259" key="10">
    <source>
        <dbReference type="Pfam" id="PF00696"/>
    </source>
</evidence>
<dbReference type="SUPFAM" id="SSF53633">
    <property type="entry name" value="Carbamate kinase-like"/>
    <property type="match status" value="1"/>
</dbReference>
<evidence type="ECO:0000256" key="1">
    <source>
        <dbReference type="ARBA" id="ARBA00005118"/>
    </source>
</evidence>
<name>A0A0R1LNZ1_9LACO</name>
<dbReference type="GO" id="GO:0008804">
    <property type="term" value="F:carbamate kinase activity"/>
    <property type="evidence" value="ECO:0007669"/>
    <property type="project" value="UniProtKB-UniRule"/>
</dbReference>
<reference evidence="11 12" key="1">
    <citation type="journal article" date="2015" name="Genome Announc.">
        <title>Expanding the biotechnology potential of lactobacilli through comparative genomics of 213 strains and associated genera.</title>
        <authorList>
            <person name="Sun Z."/>
            <person name="Harris H.M."/>
            <person name="McCann A."/>
            <person name="Guo C."/>
            <person name="Argimon S."/>
            <person name="Zhang W."/>
            <person name="Yang X."/>
            <person name="Jeffery I.B."/>
            <person name="Cooney J.C."/>
            <person name="Kagawa T.F."/>
            <person name="Liu W."/>
            <person name="Song Y."/>
            <person name="Salvetti E."/>
            <person name="Wrobel A."/>
            <person name="Rasinkangas P."/>
            <person name="Parkhill J."/>
            <person name="Rea M.C."/>
            <person name="O'Sullivan O."/>
            <person name="Ritari J."/>
            <person name="Douillard F.P."/>
            <person name="Paul Ross R."/>
            <person name="Yang R."/>
            <person name="Briner A.E."/>
            <person name="Felis G.E."/>
            <person name="de Vos W.M."/>
            <person name="Barrangou R."/>
            <person name="Klaenhammer T.R."/>
            <person name="Caufield P.W."/>
            <person name="Cui Y."/>
            <person name="Zhang H."/>
            <person name="O'Toole P.W."/>
        </authorList>
    </citation>
    <scope>NUCLEOTIDE SEQUENCE [LARGE SCALE GENOMIC DNA]</scope>
    <source>
        <strain evidence="11 12">DSM 19909</strain>
    </source>
</reference>
<dbReference type="PANTHER" id="PTHR30409:SF1">
    <property type="entry name" value="CARBAMATE KINASE-RELATED"/>
    <property type="match status" value="1"/>
</dbReference>
<evidence type="ECO:0000256" key="5">
    <source>
        <dbReference type="ARBA" id="ARBA00022679"/>
    </source>
</evidence>
<sequence>MAKIVVALGGNALGKSPEEQLELVKHTATSLVGLVAAGHKVVISHGNGPQVGAINLGMNYAAEHGQTAAFPFPECGAMSQGYIGYHLQQSLQNELHKQWLQKNVVSMITQVEVDPTDSAFQHPTKPVGAFYTKEQAQQIEHDKGYVFKEDAGRGYRQVVPSPRPKSIIELASINDLIEGDHLVIAGGGGGVPVVKTDAGLKGVPAVIDKDRTSALLADNIDADQLIILTAVDEVYVNYGKPDQKVLRELSRAEAQRYIDEGQFAPGSMLPKIEACLDFVSSDEHRTALITSLDHLDDALAGKVGTIISKQGALVRE</sequence>
<evidence type="ECO:0000256" key="6">
    <source>
        <dbReference type="ARBA" id="ARBA00022777"/>
    </source>
</evidence>
<organism evidence="11 12">
    <name type="scientific">Secundilactobacillus odoratitofui DSM 19909 = JCM 15043</name>
    <dbReference type="NCBI Taxonomy" id="1423776"/>
    <lineage>
        <taxon>Bacteria</taxon>
        <taxon>Bacillati</taxon>
        <taxon>Bacillota</taxon>
        <taxon>Bacilli</taxon>
        <taxon>Lactobacillales</taxon>
        <taxon>Lactobacillaceae</taxon>
        <taxon>Secundilactobacillus</taxon>
    </lineage>
</organism>
<keyword evidence="4" id="KW-0056">Arginine metabolism</keyword>
<protein>
    <recommendedName>
        <fullName evidence="3 8">Carbamate kinase</fullName>
    </recommendedName>
</protein>
<evidence type="ECO:0000313" key="12">
    <source>
        <dbReference type="Proteomes" id="UP000051160"/>
    </source>
</evidence>
<comment type="similarity">
    <text evidence="2 9">Belongs to the carbamate kinase family.</text>
</comment>
<dbReference type="InterPro" id="IPR001048">
    <property type="entry name" value="Asp/Glu/Uridylate_kinase"/>
</dbReference>